<dbReference type="InterPro" id="IPR003593">
    <property type="entry name" value="AAA+_ATPase"/>
</dbReference>
<proteinExistence type="inferred from homology"/>
<protein>
    <submittedName>
        <fullName evidence="6">ATPase</fullName>
    </submittedName>
</protein>
<gene>
    <name evidence="6" type="ORF">EV03_2022</name>
</gene>
<evidence type="ECO:0000256" key="1">
    <source>
        <dbReference type="ARBA" id="ARBA00005417"/>
    </source>
</evidence>
<dbReference type="RefSeq" id="WP_036907341.1">
    <property type="nucleotide sequence ID" value="NZ_CP138967.1"/>
</dbReference>
<dbReference type="InterPro" id="IPR003439">
    <property type="entry name" value="ABC_transporter-like_ATP-bd"/>
</dbReference>
<keyword evidence="2" id="KW-0813">Transport</keyword>
<dbReference type="GO" id="GO:0005524">
    <property type="term" value="F:ATP binding"/>
    <property type="evidence" value="ECO:0007669"/>
    <property type="project" value="UniProtKB-KW"/>
</dbReference>
<feature type="domain" description="ABC transporter" evidence="5">
    <location>
        <begin position="13"/>
        <end position="253"/>
    </location>
</feature>
<evidence type="ECO:0000256" key="3">
    <source>
        <dbReference type="ARBA" id="ARBA00022741"/>
    </source>
</evidence>
<dbReference type="InterPro" id="IPR050095">
    <property type="entry name" value="ECF_ABC_transporter_ATP-bd"/>
</dbReference>
<dbReference type="AlphaFoldDB" id="A0A0A2C2B1"/>
<dbReference type="PROSITE" id="PS50893">
    <property type="entry name" value="ABC_TRANSPORTER_2"/>
    <property type="match status" value="1"/>
</dbReference>
<dbReference type="SMART" id="SM00382">
    <property type="entry name" value="AAA"/>
    <property type="match status" value="1"/>
</dbReference>
<evidence type="ECO:0000259" key="5">
    <source>
        <dbReference type="PROSITE" id="PS50893"/>
    </source>
</evidence>
<dbReference type="Gene3D" id="3.40.50.300">
    <property type="entry name" value="P-loop containing nucleotide triphosphate hydrolases"/>
    <property type="match status" value="1"/>
</dbReference>
<organism evidence="6 7">
    <name type="scientific">Prochlorococcus marinus str. PAC1</name>
    <dbReference type="NCBI Taxonomy" id="59924"/>
    <lineage>
        <taxon>Bacteria</taxon>
        <taxon>Bacillati</taxon>
        <taxon>Cyanobacteriota</taxon>
        <taxon>Cyanophyceae</taxon>
        <taxon>Synechococcales</taxon>
        <taxon>Prochlorococcaceae</taxon>
        <taxon>Prochlorococcus</taxon>
    </lineage>
</organism>
<evidence type="ECO:0000256" key="4">
    <source>
        <dbReference type="ARBA" id="ARBA00022840"/>
    </source>
</evidence>
<comment type="similarity">
    <text evidence="1">Belongs to the ABC transporter superfamily.</text>
</comment>
<dbReference type="Pfam" id="PF00005">
    <property type="entry name" value="ABC_tran"/>
    <property type="match status" value="1"/>
</dbReference>
<dbReference type="Proteomes" id="UP000030392">
    <property type="component" value="Unassembled WGS sequence"/>
</dbReference>
<dbReference type="GO" id="GO:0042626">
    <property type="term" value="F:ATPase-coupled transmembrane transporter activity"/>
    <property type="evidence" value="ECO:0007669"/>
    <property type="project" value="TreeGrafter"/>
</dbReference>
<dbReference type="EMBL" id="JNAX01000015">
    <property type="protein sequence ID" value="KGG19637.1"/>
    <property type="molecule type" value="Genomic_DNA"/>
</dbReference>
<name>A0A0A2C2B1_PROMR</name>
<evidence type="ECO:0000256" key="2">
    <source>
        <dbReference type="ARBA" id="ARBA00022448"/>
    </source>
</evidence>
<evidence type="ECO:0000313" key="7">
    <source>
        <dbReference type="Proteomes" id="UP000030392"/>
    </source>
</evidence>
<reference evidence="7" key="1">
    <citation type="journal article" date="2014" name="Sci. Data">
        <title>Genomes of diverse isolates of the marine cyanobacterium Prochlorococcus.</title>
        <authorList>
            <person name="Biller S."/>
            <person name="Berube P."/>
            <person name="Thompson J."/>
            <person name="Kelly L."/>
            <person name="Roggensack S."/>
            <person name="Awad L."/>
            <person name="Roache-Johnson K."/>
            <person name="Ding H."/>
            <person name="Giovannoni S.J."/>
            <person name="Moore L.R."/>
            <person name="Chisholm S.W."/>
        </authorList>
    </citation>
    <scope>NUCLEOTIDE SEQUENCE [LARGE SCALE GENOMIC DNA]</scope>
    <source>
        <strain evidence="7">PAC1</strain>
    </source>
</reference>
<comment type="caution">
    <text evidence="6">The sequence shown here is derived from an EMBL/GenBank/DDBJ whole genome shotgun (WGS) entry which is preliminary data.</text>
</comment>
<keyword evidence="3" id="KW-0547">Nucleotide-binding</keyword>
<dbReference type="PANTHER" id="PTHR43553">
    <property type="entry name" value="HEAVY METAL TRANSPORTER"/>
    <property type="match status" value="1"/>
</dbReference>
<sequence>MNDESIKDRIIWASLKNINVYIDQNKILSDININLSYGENIVILGPNGSGKSTFLKLLNRSIYPINSNDSSFKLFNKKNINIWDLRKKIGFLFKEMEQRVTNGVKLYDVISSGFSGIFNSRYSNLLSEREKVKLNNLITEWELSTIIYNEFQSLSDGQKRRGLLARALVYEPDILVLDEPFSNLDIKSNFILNQNLNKLIKQSVNIIYVTHSIESILSKTNRVLLIKEGKIIGDGSPYDLINTKTLSYLFNISIKVIEQEGYWRMLPFSN</sequence>
<dbReference type="GO" id="GO:0016887">
    <property type="term" value="F:ATP hydrolysis activity"/>
    <property type="evidence" value="ECO:0007669"/>
    <property type="project" value="InterPro"/>
</dbReference>
<keyword evidence="4" id="KW-0067">ATP-binding</keyword>
<evidence type="ECO:0000313" key="6">
    <source>
        <dbReference type="EMBL" id="KGG19637.1"/>
    </source>
</evidence>
<dbReference type="InterPro" id="IPR027417">
    <property type="entry name" value="P-loop_NTPase"/>
</dbReference>
<dbReference type="GO" id="GO:0043190">
    <property type="term" value="C:ATP-binding cassette (ABC) transporter complex"/>
    <property type="evidence" value="ECO:0007669"/>
    <property type="project" value="TreeGrafter"/>
</dbReference>
<dbReference type="SUPFAM" id="SSF52540">
    <property type="entry name" value="P-loop containing nucleoside triphosphate hydrolases"/>
    <property type="match status" value="1"/>
</dbReference>
<dbReference type="PANTHER" id="PTHR43553:SF3">
    <property type="entry name" value="ABC TRANSPORTER ATP-BINDING PROTEIN MODF"/>
    <property type="match status" value="1"/>
</dbReference>
<accession>A0A0A2C2B1</accession>